<feature type="non-terminal residue" evidence="2">
    <location>
        <position position="1"/>
    </location>
</feature>
<evidence type="ECO:0000313" key="2">
    <source>
        <dbReference type="EMBL" id="PWW79621.1"/>
    </source>
</evidence>
<evidence type="ECO:0000313" key="3">
    <source>
        <dbReference type="Proteomes" id="UP000246991"/>
    </source>
</evidence>
<reference evidence="2 3" key="1">
    <citation type="submission" date="2018-03" db="EMBL/GenBank/DDBJ databases">
        <title>Genomes of Pezizomycetes fungi and the evolution of truffles.</title>
        <authorList>
            <person name="Murat C."/>
            <person name="Payen T."/>
            <person name="Noel B."/>
            <person name="Kuo A."/>
            <person name="Martin F.M."/>
        </authorList>
    </citation>
    <scope>NUCLEOTIDE SEQUENCE [LARGE SCALE GENOMIC DNA]</scope>
    <source>
        <strain evidence="2">091103-1</strain>
    </source>
</reference>
<gene>
    <name evidence="2" type="ORF">C7212DRAFT_170138</name>
</gene>
<feature type="region of interest" description="Disordered" evidence="1">
    <location>
        <begin position="10"/>
        <end position="30"/>
    </location>
</feature>
<accession>A0A317T2H2</accession>
<sequence>VAQLQMVVLSERGPWPQPGPATPLPHGHNSINQRTQGRLCLTFTLVGYANIPLQDRI</sequence>
<keyword evidence="3" id="KW-1185">Reference proteome</keyword>
<proteinExistence type="predicted"/>
<protein>
    <submittedName>
        <fullName evidence="2">Uncharacterized protein</fullName>
    </submittedName>
</protein>
<name>A0A317T2H2_9PEZI</name>
<dbReference type="Proteomes" id="UP000246991">
    <property type="component" value="Unassembled WGS sequence"/>
</dbReference>
<dbReference type="AlphaFoldDB" id="A0A317T2H2"/>
<comment type="caution">
    <text evidence="2">The sequence shown here is derived from an EMBL/GenBank/DDBJ whole genome shotgun (WGS) entry which is preliminary data.</text>
</comment>
<evidence type="ECO:0000256" key="1">
    <source>
        <dbReference type="SAM" id="MobiDB-lite"/>
    </source>
</evidence>
<dbReference type="EMBL" id="PYWC01000007">
    <property type="protein sequence ID" value="PWW79621.1"/>
    <property type="molecule type" value="Genomic_DNA"/>
</dbReference>
<organism evidence="2 3">
    <name type="scientific">Tuber magnatum</name>
    <name type="common">white Piedmont truffle</name>
    <dbReference type="NCBI Taxonomy" id="42249"/>
    <lineage>
        <taxon>Eukaryota</taxon>
        <taxon>Fungi</taxon>
        <taxon>Dikarya</taxon>
        <taxon>Ascomycota</taxon>
        <taxon>Pezizomycotina</taxon>
        <taxon>Pezizomycetes</taxon>
        <taxon>Pezizales</taxon>
        <taxon>Tuberaceae</taxon>
        <taxon>Tuber</taxon>
    </lineage>
</organism>